<name>A0ABP9TZF7_9RICK</name>
<sequence length="226" mass="25627">MSSQNYCNNKSKKGGGKSTIAVNISFGLYKKTSRVLLIDLEPQAHSSCIYCPETVSYDKTIATAFINKKLDINNIIIAAIVHNEKLNNLKIIPSNIKLATVIEQISSTVYRERILQNHLNNIKKDYDYIILDCPPTLGILAINAVYCANAIIIPTNYGRYSLDGMADLLTAIQEIKEEHDYKFFILKNLYEQKKSQTNRYINEQLNALDKHLLTTIIRKNEAINQA</sequence>
<feature type="domain" description="AAA" evidence="1">
    <location>
        <begin position="11"/>
        <end position="180"/>
    </location>
</feature>
<dbReference type="SUPFAM" id="SSF52540">
    <property type="entry name" value="P-loop containing nucleoside triphosphate hydrolases"/>
    <property type="match status" value="1"/>
</dbReference>
<dbReference type="PANTHER" id="PTHR13696">
    <property type="entry name" value="P-LOOP CONTAINING NUCLEOSIDE TRIPHOSPHATE HYDROLASE"/>
    <property type="match status" value="1"/>
</dbReference>
<dbReference type="InterPro" id="IPR025669">
    <property type="entry name" value="AAA_dom"/>
</dbReference>
<protein>
    <submittedName>
        <fullName evidence="2">ParA family protein</fullName>
    </submittedName>
</protein>
<organism evidence="2 3">
    <name type="scientific">Candidatus Rickettsia kedanie</name>
    <dbReference type="NCBI Taxonomy" id="3115352"/>
    <lineage>
        <taxon>Bacteria</taxon>
        <taxon>Pseudomonadati</taxon>
        <taxon>Pseudomonadota</taxon>
        <taxon>Alphaproteobacteria</taxon>
        <taxon>Rickettsiales</taxon>
        <taxon>Rickettsiaceae</taxon>
        <taxon>Rickettsieae</taxon>
        <taxon>Rickettsia</taxon>
        <taxon>spotted fever group</taxon>
    </lineage>
</organism>
<gene>
    <name evidence="2" type="ORF">KNCP2_08180</name>
</gene>
<keyword evidence="3" id="KW-1185">Reference proteome</keyword>
<evidence type="ECO:0000313" key="2">
    <source>
        <dbReference type="EMBL" id="GAA5252530.1"/>
    </source>
</evidence>
<proteinExistence type="predicted"/>
<dbReference type="InterPro" id="IPR050678">
    <property type="entry name" value="DNA_Partitioning_ATPase"/>
</dbReference>
<dbReference type="Pfam" id="PF13614">
    <property type="entry name" value="AAA_31"/>
    <property type="match status" value="1"/>
</dbReference>
<dbReference type="EMBL" id="BAABMM010000032">
    <property type="protein sequence ID" value="GAA5252530.1"/>
    <property type="molecule type" value="Genomic_DNA"/>
</dbReference>
<dbReference type="RefSeq" id="WP_412708189.1">
    <property type="nucleotide sequence ID" value="NZ_BAABMM010000032.1"/>
</dbReference>
<evidence type="ECO:0000259" key="1">
    <source>
        <dbReference type="Pfam" id="PF13614"/>
    </source>
</evidence>
<dbReference type="CDD" id="cd02042">
    <property type="entry name" value="ParAB_family"/>
    <property type="match status" value="1"/>
</dbReference>
<dbReference type="PANTHER" id="PTHR13696:SF52">
    <property type="entry name" value="PARA FAMILY PROTEIN CT_582"/>
    <property type="match status" value="1"/>
</dbReference>
<dbReference type="Proteomes" id="UP001628124">
    <property type="component" value="Unassembled WGS sequence"/>
</dbReference>
<reference evidence="2 3" key="1">
    <citation type="journal article" date="2024" name="Microbiol. Immunol.">
        <title>Discovery of a novel spotted fever group Rickettsia, 'Candidatus Rickettsia kedanie,' in unfed larval chigger mites, Leptotrombidium scutellare.</title>
        <authorList>
            <person name="Ogawa M."/>
            <person name="Matsutani M."/>
            <person name="Katayama T."/>
            <person name="Takada N."/>
            <person name="Noda S."/>
            <person name="Takahashi M."/>
            <person name="Kageyama D."/>
            <person name="Hanaoka N."/>
            <person name="Ebihara H."/>
        </authorList>
    </citation>
    <scope>NUCLEOTIDE SEQUENCE [LARGE SCALE GENOMIC DNA]</scope>
    <source>
        <strain evidence="2 3">KNCP2-13</strain>
    </source>
</reference>
<accession>A0ABP9TZF7</accession>
<comment type="caution">
    <text evidence="2">The sequence shown here is derived from an EMBL/GenBank/DDBJ whole genome shotgun (WGS) entry which is preliminary data.</text>
</comment>
<evidence type="ECO:0000313" key="3">
    <source>
        <dbReference type="Proteomes" id="UP001628124"/>
    </source>
</evidence>
<dbReference type="InterPro" id="IPR027417">
    <property type="entry name" value="P-loop_NTPase"/>
</dbReference>
<dbReference type="Gene3D" id="3.40.50.300">
    <property type="entry name" value="P-loop containing nucleotide triphosphate hydrolases"/>
    <property type="match status" value="1"/>
</dbReference>